<feature type="transmembrane region" description="Helical" evidence="1">
    <location>
        <begin position="82"/>
        <end position="102"/>
    </location>
</feature>
<keyword evidence="3" id="KW-1185">Reference proteome</keyword>
<protein>
    <recommendedName>
        <fullName evidence="4">DUF1275 domain-containing protein</fullName>
    </recommendedName>
</protein>
<name>R4WNM1_9BURK</name>
<dbReference type="Pfam" id="PF06912">
    <property type="entry name" value="DUF1275"/>
    <property type="match status" value="1"/>
</dbReference>
<evidence type="ECO:0000256" key="1">
    <source>
        <dbReference type="SAM" id="Phobius"/>
    </source>
</evidence>
<accession>R4WNM1</accession>
<dbReference type="EMBL" id="AP013058">
    <property type="protein sequence ID" value="BAN22480.1"/>
    <property type="molecule type" value="Genomic_DNA"/>
</dbReference>
<gene>
    <name evidence="2" type="ORF">BRPE64_ACDS07260</name>
</gene>
<reference evidence="2 3" key="2">
    <citation type="journal article" date="2018" name="Int. J. Syst. Evol. Microbiol.">
        <title>Burkholderia insecticola sp. nov., a gut symbiotic bacterium of the bean bug Riptortus pedestris.</title>
        <authorList>
            <person name="Takeshita K."/>
            <person name="Tamaki H."/>
            <person name="Ohbayashi T."/>
            <person name="Meng X.-Y."/>
            <person name="Sone T."/>
            <person name="Mitani Y."/>
            <person name="Peeters C."/>
            <person name="Kikuchi Y."/>
            <person name="Vandamme P."/>
        </authorList>
    </citation>
    <scope>NUCLEOTIDE SEQUENCE [LARGE SCALE GENOMIC DNA]</scope>
    <source>
        <strain evidence="2">RPE64</strain>
    </source>
</reference>
<dbReference type="HOGENOM" id="CLU_142130_0_0_4"/>
<proteinExistence type="predicted"/>
<feature type="transmembrane region" description="Helical" evidence="1">
    <location>
        <begin position="57"/>
        <end position="76"/>
    </location>
</feature>
<keyword evidence="1" id="KW-1133">Transmembrane helix</keyword>
<dbReference type="PATRIC" id="fig|758793.3.peg.727"/>
<keyword evidence="1" id="KW-0472">Membrane</keyword>
<dbReference type="KEGG" id="buo:BRPE64_ACDS07260"/>
<keyword evidence="1" id="KW-0812">Transmembrane</keyword>
<evidence type="ECO:0000313" key="3">
    <source>
        <dbReference type="Proteomes" id="UP000013966"/>
    </source>
</evidence>
<dbReference type="AlphaFoldDB" id="R4WNM1"/>
<evidence type="ECO:0008006" key="4">
    <source>
        <dbReference type="Google" id="ProtNLM"/>
    </source>
</evidence>
<evidence type="ECO:0000313" key="2">
    <source>
        <dbReference type="EMBL" id="BAN22480.1"/>
    </source>
</evidence>
<dbReference type="InterPro" id="IPR010699">
    <property type="entry name" value="DUF1275"/>
</dbReference>
<organism evidence="2 3">
    <name type="scientific">Caballeronia insecticola</name>
    <dbReference type="NCBI Taxonomy" id="758793"/>
    <lineage>
        <taxon>Bacteria</taxon>
        <taxon>Pseudomonadati</taxon>
        <taxon>Pseudomonadota</taxon>
        <taxon>Betaproteobacteria</taxon>
        <taxon>Burkholderiales</taxon>
        <taxon>Burkholderiaceae</taxon>
        <taxon>Caballeronia</taxon>
    </lineage>
</organism>
<reference evidence="2 3" key="1">
    <citation type="journal article" date="2013" name="Genome Announc.">
        <title>Complete Genome Sequence of Burkholderia sp. Strain RPE64, Bacterial Symbiont of the Bean Bug Riptortus pedestris.</title>
        <authorList>
            <person name="Shibata T.F."/>
            <person name="Maeda T."/>
            <person name="Nikoh N."/>
            <person name="Yamaguchi K."/>
            <person name="Oshima K."/>
            <person name="Hattori M."/>
            <person name="Nishiyama T."/>
            <person name="Hasebe M."/>
            <person name="Fukatsu T."/>
            <person name="Kikuchi Y."/>
            <person name="Shigenobu S."/>
        </authorList>
    </citation>
    <scope>NUCLEOTIDE SEQUENCE [LARGE SCALE GENOMIC DNA]</scope>
</reference>
<dbReference type="Proteomes" id="UP000013966">
    <property type="component" value="Chromosome 1"/>
</dbReference>
<sequence length="114" mass="12239">MGLQNAMITKISKAEIRTTHVTGLITDIGIEIGKGLYWNRGSFSDGSGYVRANRARLSLLGSLLGMFVLGGFAGAISFSHIGFLATLPLASLLLMLTLVPLFDDISAIRRRARS</sequence>